<protein>
    <submittedName>
        <fullName evidence="1">Uncharacterized protein</fullName>
    </submittedName>
</protein>
<gene>
    <name evidence="1" type="ORF">BST97_11325</name>
</gene>
<dbReference type="EMBL" id="CP019344">
    <property type="protein sequence ID" value="ARN78529.1"/>
    <property type="molecule type" value="Genomic_DNA"/>
</dbReference>
<dbReference type="OrthoDB" id="770454at2"/>
<proteinExistence type="predicted"/>
<reference evidence="1 2" key="1">
    <citation type="submission" date="2016-11" db="EMBL/GenBank/DDBJ databases">
        <title>Trade-off between light-utilization and light-protection in marine flavobacteria.</title>
        <authorList>
            <person name="Kumagai Y."/>
        </authorList>
    </citation>
    <scope>NUCLEOTIDE SEQUENCE [LARGE SCALE GENOMIC DNA]</scope>
    <source>
        <strain evidence="1 2">JCM 13191</strain>
    </source>
</reference>
<dbReference type="RefSeq" id="WP_085767336.1">
    <property type="nucleotide sequence ID" value="NZ_CP019344.1"/>
</dbReference>
<dbReference type="Proteomes" id="UP000193431">
    <property type="component" value="Chromosome"/>
</dbReference>
<dbReference type="AlphaFoldDB" id="A0A1W6MM23"/>
<sequence>MDIQATKLQLIEMLLRTEKQEVLNRLLSVFKDNQADWWDELSIEEQHVVQRGIEQMENNQLVDHKDVMKKFA</sequence>
<dbReference type="STRING" id="331648.BST97_11325"/>
<evidence type="ECO:0000313" key="2">
    <source>
        <dbReference type="Proteomes" id="UP000193431"/>
    </source>
</evidence>
<evidence type="ECO:0000313" key="1">
    <source>
        <dbReference type="EMBL" id="ARN78529.1"/>
    </source>
</evidence>
<organism evidence="1 2">
    <name type="scientific">Nonlabens spongiae</name>
    <dbReference type="NCBI Taxonomy" id="331648"/>
    <lineage>
        <taxon>Bacteria</taxon>
        <taxon>Pseudomonadati</taxon>
        <taxon>Bacteroidota</taxon>
        <taxon>Flavobacteriia</taxon>
        <taxon>Flavobacteriales</taxon>
        <taxon>Flavobacteriaceae</taxon>
        <taxon>Nonlabens</taxon>
    </lineage>
</organism>
<name>A0A1W6MM23_9FLAO</name>
<accession>A0A1W6MM23</accession>
<keyword evidence="2" id="KW-1185">Reference proteome</keyword>